<evidence type="ECO:0000256" key="3">
    <source>
        <dbReference type="ARBA" id="ARBA00022723"/>
    </source>
</evidence>
<dbReference type="Gene3D" id="1.10.1060.10">
    <property type="entry name" value="Alpha-helical ferredoxin"/>
    <property type="match status" value="1"/>
</dbReference>
<keyword evidence="6" id="KW-0411">Iron-sulfur</keyword>
<keyword evidence="4" id="KW-0249">Electron transport</keyword>
<dbReference type="PROSITE" id="PS51379">
    <property type="entry name" value="4FE4S_FER_2"/>
    <property type="match status" value="1"/>
</dbReference>
<feature type="transmembrane region" description="Helical" evidence="7">
    <location>
        <begin position="353"/>
        <end position="371"/>
    </location>
</feature>
<dbReference type="InterPro" id="IPR017900">
    <property type="entry name" value="4Fe4S_Fe_S_CS"/>
</dbReference>
<evidence type="ECO:0000313" key="10">
    <source>
        <dbReference type="Proteomes" id="UP000315995"/>
    </source>
</evidence>
<dbReference type="OrthoDB" id="9811700at2"/>
<dbReference type="PROSITE" id="PS00198">
    <property type="entry name" value="4FE4S_FER_1"/>
    <property type="match status" value="1"/>
</dbReference>
<organism evidence="9 10">
    <name type="scientific">Persicimonas caeni</name>
    <dbReference type="NCBI Taxonomy" id="2292766"/>
    <lineage>
        <taxon>Bacteria</taxon>
        <taxon>Deltaproteobacteria</taxon>
        <taxon>Bradymonadales</taxon>
        <taxon>Bradymonadaceae</taxon>
        <taxon>Persicimonas</taxon>
    </lineage>
</organism>
<evidence type="ECO:0000256" key="1">
    <source>
        <dbReference type="ARBA" id="ARBA00022448"/>
    </source>
</evidence>
<keyword evidence="1" id="KW-0813">Transport</keyword>
<evidence type="ECO:0000256" key="5">
    <source>
        <dbReference type="ARBA" id="ARBA00023004"/>
    </source>
</evidence>
<dbReference type="Gene3D" id="2.60.40.10">
    <property type="entry name" value="Immunoglobulins"/>
    <property type="match status" value="1"/>
</dbReference>
<dbReference type="RefSeq" id="WP_141200135.1">
    <property type="nucleotide sequence ID" value="NZ_CP041186.1"/>
</dbReference>
<dbReference type="Proteomes" id="UP000315995">
    <property type="component" value="Chromosome"/>
</dbReference>
<dbReference type="Pfam" id="PF11614">
    <property type="entry name" value="FixG_C"/>
    <property type="match status" value="1"/>
</dbReference>
<feature type="transmembrane region" description="Helical" evidence="7">
    <location>
        <begin position="169"/>
        <end position="187"/>
    </location>
</feature>
<evidence type="ECO:0000256" key="6">
    <source>
        <dbReference type="ARBA" id="ARBA00023014"/>
    </source>
</evidence>
<feature type="transmembrane region" description="Helical" evidence="7">
    <location>
        <begin position="50"/>
        <end position="76"/>
    </location>
</feature>
<dbReference type="SUPFAM" id="SSF54862">
    <property type="entry name" value="4Fe-4S ferredoxins"/>
    <property type="match status" value="1"/>
</dbReference>
<proteinExistence type="predicted"/>
<evidence type="ECO:0000259" key="8">
    <source>
        <dbReference type="PROSITE" id="PS51379"/>
    </source>
</evidence>
<evidence type="ECO:0000313" key="9">
    <source>
        <dbReference type="EMBL" id="QDG53681.1"/>
    </source>
</evidence>
<dbReference type="Pfam" id="PF13746">
    <property type="entry name" value="Fer4_18"/>
    <property type="match status" value="1"/>
</dbReference>
<evidence type="ECO:0000256" key="7">
    <source>
        <dbReference type="SAM" id="Phobius"/>
    </source>
</evidence>
<dbReference type="InterPro" id="IPR017896">
    <property type="entry name" value="4Fe4S_Fe-S-bd"/>
</dbReference>
<keyword evidence="3" id="KW-0479">Metal-binding</keyword>
<keyword evidence="7" id="KW-1133">Transmembrane helix</keyword>
<feature type="transmembrane region" description="Helical" evidence="7">
    <location>
        <begin position="96"/>
        <end position="117"/>
    </location>
</feature>
<keyword evidence="2" id="KW-0004">4Fe-4S</keyword>
<dbReference type="EMBL" id="CP041186">
    <property type="protein sequence ID" value="QDG53681.1"/>
    <property type="molecule type" value="Genomic_DNA"/>
</dbReference>
<gene>
    <name evidence="9" type="primary">ccoG</name>
    <name evidence="9" type="ORF">FIV42_23930</name>
</gene>
<dbReference type="InterPro" id="IPR013783">
    <property type="entry name" value="Ig-like_fold"/>
</dbReference>
<evidence type="ECO:0000256" key="2">
    <source>
        <dbReference type="ARBA" id="ARBA00022485"/>
    </source>
</evidence>
<keyword evidence="10" id="KW-1185">Reference proteome</keyword>
<dbReference type="Pfam" id="PF12801">
    <property type="entry name" value="Fer4_5"/>
    <property type="match status" value="1"/>
</dbReference>
<feature type="transmembrane region" description="Helical" evidence="7">
    <location>
        <begin position="207"/>
        <end position="225"/>
    </location>
</feature>
<keyword evidence="5" id="KW-0408">Iron</keyword>
<dbReference type="GO" id="GO:0051539">
    <property type="term" value="F:4 iron, 4 sulfur cluster binding"/>
    <property type="evidence" value="ECO:0007669"/>
    <property type="project" value="UniProtKB-KW"/>
</dbReference>
<dbReference type="InterPro" id="IPR051684">
    <property type="entry name" value="Electron_Trans/Redox"/>
</dbReference>
<dbReference type="GO" id="GO:0046872">
    <property type="term" value="F:metal ion binding"/>
    <property type="evidence" value="ECO:0007669"/>
    <property type="project" value="UniProtKB-KW"/>
</dbReference>
<dbReference type="InterPro" id="IPR014116">
    <property type="entry name" value="Cyt_c_oxidase_cbb3_FixG"/>
</dbReference>
<evidence type="ECO:0000256" key="4">
    <source>
        <dbReference type="ARBA" id="ARBA00022982"/>
    </source>
</evidence>
<dbReference type="NCBIfam" id="TIGR02745">
    <property type="entry name" value="ccoG_rdxA_fixG"/>
    <property type="match status" value="1"/>
</dbReference>
<dbReference type="InterPro" id="IPR032879">
    <property type="entry name" value="FixG_C"/>
</dbReference>
<dbReference type="AlphaFoldDB" id="A0A4Y6PZC8"/>
<keyword evidence="7" id="KW-0472">Membrane</keyword>
<dbReference type="GO" id="GO:0005886">
    <property type="term" value="C:plasma membrane"/>
    <property type="evidence" value="ECO:0007669"/>
    <property type="project" value="TreeGrafter"/>
</dbReference>
<dbReference type="PANTHER" id="PTHR30176:SF3">
    <property type="entry name" value="FERREDOXIN-TYPE PROTEIN NAPH"/>
    <property type="match status" value="1"/>
</dbReference>
<dbReference type="InterPro" id="IPR009051">
    <property type="entry name" value="Helical_ferredxn"/>
</dbReference>
<accession>A0A5B8YA93</accession>
<keyword evidence="7" id="KW-0812">Transmembrane</keyword>
<reference evidence="9 10" key="1">
    <citation type="submission" date="2019-06" db="EMBL/GenBank/DDBJ databases">
        <title>Persicimonas caeni gen. nov., sp. nov., a predatory bacterium isolated from solar saltern.</title>
        <authorList>
            <person name="Wang S."/>
        </authorList>
    </citation>
    <scope>NUCLEOTIDE SEQUENCE [LARGE SCALE GENOMIC DNA]</scope>
    <source>
        <strain evidence="9 10">YN101</strain>
    </source>
</reference>
<name>A0A4Y6PZC8_PERCE</name>
<dbReference type="PANTHER" id="PTHR30176">
    <property type="entry name" value="FERREDOXIN-TYPE PROTEIN NAPH"/>
    <property type="match status" value="1"/>
</dbReference>
<protein>
    <submittedName>
        <fullName evidence="9">Cytochrome c oxidase accessory protein CcoG</fullName>
    </submittedName>
</protein>
<feature type="domain" description="4Fe-4S ferredoxin-type" evidence="8">
    <location>
        <begin position="272"/>
        <end position="302"/>
    </location>
</feature>
<accession>A0A4Y6PZC8</accession>
<sequence length="488" mass="54705">MSAPSTTDSNKQKGGVPDAPIQVLSTMTNDGKRRWLYPVLSKGKHFWRRLAVAVGLIALFLALPVVHVGGNPAVFLDVIHREFHFFGLTLYPTDTILLMVFLLLSLLGVFILTAFLGRVWCGWGCPQTVYLEFVFRPIERLIEGREMQRKRRDEGPWNFDKIWRKGAKWGIFAAIAIFLSHAFLAYFVSWDSLLAWMGGSPGEHFGVFFAMLLVSGLIFFDFAYFREQMCTITCPYARLQSALQDKDSMIVAYDPNRGEPRGRRTRELRKKEKAGLDIPLGDCIDCGACVRTCPTGIDIREGLQMECIACTQCIDACNGIMEGIGKPHGLIRYSSEHAIEDNKPTRIIRPRTIAYGLVWTALLSAFVWMLAGREPLHVDVGRIPGAPFTMIDDDSVANRVRFRMRNQTGEKATFHIEPITPKSAEVKVVGQPDIVLDHGEMRRVETFVVAPKADFGADGQIDSQFRVVGPDGIEQVVDFTLMGPSKQL</sequence>